<dbReference type="WBParaSite" id="BXY_0557300.1">
    <property type="protein sequence ID" value="BXY_0557300.1"/>
    <property type="gene ID" value="BXY_0557300"/>
</dbReference>
<reference evidence="5" key="1">
    <citation type="submission" date="2016-11" db="UniProtKB">
        <authorList>
            <consortium name="WormBaseParasite"/>
        </authorList>
    </citation>
    <scope>IDENTIFICATION</scope>
</reference>
<dbReference type="InterPro" id="IPR017850">
    <property type="entry name" value="Alkaline_phosphatase_core_sf"/>
</dbReference>
<reference evidence="2" key="2">
    <citation type="submission" date="2020-08" db="EMBL/GenBank/DDBJ databases">
        <authorList>
            <person name="Kikuchi T."/>
        </authorList>
    </citation>
    <scope>NUCLEOTIDE SEQUENCE</scope>
    <source>
        <strain evidence="1">Ka4C1</strain>
    </source>
</reference>
<dbReference type="PANTHER" id="PTHR10974:SF75">
    <property type="entry name" value="SULFATASE DOMAIN-CONTAINING PROTEIN"/>
    <property type="match status" value="1"/>
</dbReference>
<dbReference type="Proteomes" id="UP000582659">
    <property type="component" value="Unassembled WGS sequence"/>
</dbReference>
<dbReference type="Proteomes" id="UP000095284">
    <property type="component" value="Unplaced"/>
</dbReference>
<sequence length="559" mass="65459">MLYIEYGEECFYRHVFPSPQGYVSHGDSWLPLGRDGVKPETDFVQVSCAANNVTTYKFVHYQVYKRPEISPRTTDSTKKRPDVHILVIDSASMPQVRRALPKTVKYIAEEMGAQFFLFHSKKAADTMGQSHALLMGKVTEKLWARPGSESYPHMDIMDVGACAENSTYVLKTFRDRGYKVLMSEDWTTQKFMSCKDEEELAVDHYMSVYWLKMKQIFPFSHVSAHFGPAGRIHYHPNMWEKFCIERHFQMWNYLEDFMEKYKNFPQLTVTWLGHLTHDYRGDLFKYDDDFLEFFKRMKNKTKNSHFFFLGDHGNRIYSDKSMFWDRVEDKNPAFFYIPPQSIQKNKAIMKRVKQNSQQLVSTMDIHATLVDILKNVDDFDSPIAPNMPEYVVGSSVLRELSQPRNCDTLELSFEYCMCETFGPRTQNHSLSHVLANAAVRYMNDFIQASNDSDICAPLELSKDFKPYVEEYRPEEYKDKEERIYIVTLKTHPGNALYMPHISVSNNGTMKVVSYVGRKNAFGHQARCINDRYKVMKYMDNLCFCKNLLNDEREVNKVNN</sequence>
<dbReference type="EMBL" id="CAJFDI010000005">
    <property type="protein sequence ID" value="CAD5232563.1"/>
    <property type="molecule type" value="Genomic_DNA"/>
</dbReference>
<evidence type="ECO:0000313" key="2">
    <source>
        <dbReference type="EMBL" id="CAG9125195.1"/>
    </source>
</evidence>
<dbReference type="OrthoDB" id="413313at2759"/>
<evidence type="ECO:0000313" key="3">
    <source>
        <dbReference type="Proteomes" id="UP000095284"/>
    </source>
</evidence>
<gene>
    <name evidence="1" type="ORF">BXYJ_LOCUS12654</name>
</gene>
<dbReference type="SUPFAM" id="SSF53649">
    <property type="entry name" value="Alkaline phosphatase-like"/>
    <property type="match status" value="1"/>
</dbReference>
<dbReference type="Gene3D" id="3.40.720.10">
    <property type="entry name" value="Alkaline Phosphatase, subunit A"/>
    <property type="match status" value="1"/>
</dbReference>
<dbReference type="GO" id="GO:0005615">
    <property type="term" value="C:extracellular space"/>
    <property type="evidence" value="ECO:0007669"/>
    <property type="project" value="TreeGrafter"/>
</dbReference>
<dbReference type="eggNOG" id="KOG0842">
    <property type="taxonomic scope" value="Eukaryota"/>
</dbReference>
<keyword evidence="4" id="KW-1185">Reference proteome</keyword>
<dbReference type="PANTHER" id="PTHR10974">
    <property type="entry name" value="FI08016P-RELATED"/>
    <property type="match status" value="1"/>
</dbReference>
<evidence type="ECO:0000313" key="1">
    <source>
        <dbReference type="EMBL" id="CAD5232563.1"/>
    </source>
</evidence>
<protein>
    <submittedName>
        <fullName evidence="1">(pine wood nematode) hypothetical protein</fullName>
    </submittedName>
</protein>
<dbReference type="AlphaFoldDB" id="A0A1I7RXV6"/>
<dbReference type="Pfam" id="PF02995">
    <property type="entry name" value="DUF229"/>
    <property type="match status" value="1"/>
</dbReference>
<dbReference type="InterPro" id="IPR004245">
    <property type="entry name" value="DUF229"/>
</dbReference>
<organism evidence="3 5">
    <name type="scientific">Bursaphelenchus xylophilus</name>
    <name type="common">Pinewood nematode worm</name>
    <name type="synonym">Aphelenchoides xylophilus</name>
    <dbReference type="NCBI Taxonomy" id="6326"/>
    <lineage>
        <taxon>Eukaryota</taxon>
        <taxon>Metazoa</taxon>
        <taxon>Ecdysozoa</taxon>
        <taxon>Nematoda</taxon>
        <taxon>Chromadorea</taxon>
        <taxon>Rhabditida</taxon>
        <taxon>Tylenchina</taxon>
        <taxon>Tylenchomorpha</taxon>
        <taxon>Aphelenchoidea</taxon>
        <taxon>Aphelenchoididae</taxon>
        <taxon>Bursaphelenchus</taxon>
    </lineage>
</organism>
<evidence type="ECO:0000313" key="4">
    <source>
        <dbReference type="Proteomes" id="UP000659654"/>
    </source>
</evidence>
<proteinExistence type="predicted"/>
<dbReference type="Proteomes" id="UP000659654">
    <property type="component" value="Unassembled WGS sequence"/>
</dbReference>
<name>A0A1I7RXV6_BURXY</name>
<evidence type="ECO:0000313" key="5">
    <source>
        <dbReference type="WBParaSite" id="BXY_0557300.1"/>
    </source>
</evidence>
<accession>A0A1I7RXV6</accession>
<dbReference type="EMBL" id="CAJFCV020000005">
    <property type="protein sequence ID" value="CAG9125195.1"/>
    <property type="molecule type" value="Genomic_DNA"/>
</dbReference>